<dbReference type="GO" id="GO:0016020">
    <property type="term" value="C:membrane"/>
    <property type="evidence" value="ECO:0007669"/>
    <property type="project" value="UniProtKB-SubCell"/>
</dbReference>
<dbReference type="STRING" id="212818.A0A0D1ZKU5"/>
<dbReference type="GeneID" id="27320795"/>
<protein>
    <recommendedName>
        <fullName evidence="6">MARVEL domain-containing protein</fullName>
    </recommendedName>
</protein>
<comment type="subcellular location">
    <subcellularLocation>
        <location evidence="1">Membrane</location>
        <topology evidence="1">Multi-pass membrane protein</topology>
    </subcellularLocation>
</comment>
<evidence type="ECO:0000256" key="5">
    <source>
        <dbReference type="SAM" id="Phobius"/>
    </source>
</evidence>
<dbReference type="HOGENOM" id="CLU_116841_0_0_1"/>
<evidence type="ECO:0000313" key="7">
    <source>
        <dbReference type="EMBL" id="KIV95277.1"/>
    </source>
</evidence>
<evidence type="ECO:0000256" key="3">
    <source>
        <dbReference type="ARBA" id="ARBA00022989"/>
    </source>
</evidence>
<feature type="transmembrane region" description="Helical" evidence="5">
    <location>
        <begin position="42"/>
        <end position="63"/>
    </location>
</feature>
<evidence type="ECO:0000313" key="8">
    <source>
        <dbReference type="Proteomes" id="UP000054302"/>
    </source>
</evidence>
<proteinExistence type="predicted"/>
<dbReference type="VEuPathDB" id="FungiDB:PV10_02950"/>
<dbReference type="AlphaFoldDB" id="A0A0D1ZKU5"/>
<feature type="transmembrane region" description="Helical" evidence="5">
    <location>
        <begin position="7"/>
        <end position="30"/>
    </location>
</feature>
<feature type="transmembrane region" description="Helical" evidence="5">
    <location>
        <begin position="83"/>
        <end position="105"/>
    </location>
</feature>
<dbReference type="Proteomes" id="UP000054302">
    <property type="component" value="Unassembled WGS sequence"/>
</dbReference>
<evidence type="ECO:0000256" key="2">
    <source>
        <dbReference type="ARBA" id="ARBA00022692"/>
    </source>
</evidence>
<feature type="transmembrane region" description="Helical" evidence="5">
    <location>
        <begin position="111"/>
        <end position="141"/>
    </location>
</feature>
<dbReference type="OMA" id="QGSKEYR"/>
<evidence type="ECO:0000256" key="4">
    <source>
        <dbReference type="ARBA" id="ARBA00023136"/>
    </source>
</evidence>
<dbReference type="Pfam" id="PF01284">
    <property type="entry name" value="MARVEL"/>
    <property type="match status" value="1"/>
</dbReference>
<keyword evidence="3 5" id="KW-1133">Transmembrane helix</keyword>
<keyword evidence="2 5" id="KW-0812">Transmembrane</keyword>
<keyword evidence="8" id="KW-1185">Reference proteome</keyword>
<dbReference type="InterPro" id="IPR008253">
    <property type="entry name" value="Marvel"/>
</dbReference>
<organism evidence="7 8">
    <name type="scientific">Exophiala mesophila</name>
    <name type="common">Black yeast-like fungus</name>
    <dbReference type="NCBI Taxonomy" id="212818"/>
    <lineage>
        <taxon>Eukaryota</taxon>
        <taxon>Fungi</taxon>
        <taxon>Dikarya</taxon>
        <taxon>Ascomycota</taxon>
        <taxon>Pezizomycotina</taxon>
        <taxon>Eurotiomycetes</taxon>
        <taxon>Chaetothyriomycetidae</taxon>
        <taxon>Chaetothyriales</taxon>
        <taxon>Herpotrichiellaceae</taxon>
        <taxon>Exophiala</taxon>
    </lineage>
</organism>
<reference evidence="7 8" key="1">
    <citation type="submission" date="2015-01" db="EMBL/GenBank/DDBJ databases">
        <title>The Genome Sequence of Exophiala mesophila CBS40295.</title>
        <authorList>
            <consortium name="The Broad Institute Genomics Platform"/>
            <person name="Cuomo C."/>
            <person name="de Hoog S."/>
            <person name="Gorbushina A."/>
            <person name="Stielow B."/>
            <person name="Teixiera M."/>
            <person name="Abouelleil A."/>
            <person name="Chapman S.B."/>
            <person name="Priest M."/>
            <person name="Young S.K."/>
            <person name="Wortman J."/>
            <person name="Nusbaum C."/>
            <person name="Birren B."/>
        </authorList>
    </citation>
    <scope>NUCLEOTIDE SEQUENCE [LARGE SCALE GENOMIC DNA]</scope>
    <source>
        <strain evidence="7 8">CBS 40295</strain>
    </source>
</reference>
<dbReference type="RefSeq" id="XP_016226851.1">
    <property type="nucleotide sequence ID" value="XM_016367333.1"/>
</dbReference>
<sequence>MGLVDTTIFALLGVALVWSIIELGLSAYAVDVTWRSSVANSRFGFLVFASLWTILVTAFFIFFPMFSRRSGGGEARWMSPLTLALNAVTMIFWLAGFAAVADMYISAPGGTAGAILAFGVMLWLIFLALLVLNILAAFGILRSDRLGHGRLTGGKSAAPAATV</sequence>
<accession>A0A0D1ZKU5</accession>
<name>A0A0D1ZKU5_EXOME</name>
<evidence type="ECO:0000256" key="1">
    <source>
        <dbReference type="ARBA" id="ARBA00004141"/>
    </source>
</evidence>
<dbReference type="OrthoDB" id="2117453at2759"/>
<keyword evidence="4 5" id="KW-0472">Membrane</keyword>
<evidence type="ECO:0000259" key="6">
    <source>
        <dbReference type="Pfam" id="PF01284"/>
    </source>
</evidence>
<feature type="domain" description="MARVEL" evidence="6">
    <location>
        <begin position="9"/>
        <end position="132"/>
    </location>
</feature>
<gene>
    <name evidence="7" type="ORF">PV10_02950</name>
</gene>
<dbReference type="EMBL" id="KN847521">
    <property type="protein sequence ID" value="KIV95277.1"/>
    <property type="molecule type" value="Genomic_DNA"/>
</dbReference>